<dbReference type="Proteomes" id="UP000321393">
    <property type="component" value="Unassembled WGS sequence"/>
</dbReference>
<gene>
    <name evidence="2" type="ORF">E5676_scaffold575G00110</name>
    <name evidence="1" type="ORF">E6C27_scaffold708G00400</name>
</gene>
<dbReference type="GO" id="GO:0006433">
    <property type="term" value="P:prolyl-tRNA aminoacylation"/>
    <property type="evidence" value="ECO:0007669"/>
    <property type="project" value="InterPro"/>
</dbReference>
<dbReference type="PANTHER" id="PTHR43382:SF2">
    <property type="entry name" value="BIFUNCTIONAL GLUTAMATE_PROLINE--TRNA LIGASE"/>
    <property type="match status" value="1"/>
</dbReference>
<dbReference type="AlphaFoldDB" id="A0A5D3E2P0"/>
<name>A0A5D3E2P0_CUCMM</name>
<dbReference type="EMBL" id="SSTD01000651">
    <property type="protein sequence ID" value="TYK30347.1"/>
    <property type="molecule type" value="Genomic_DNA"/>
</dbReference>
<sequence>MTQRNGVKKLRSLVKSEVVPIENSETCHSLSHGEKVSMEIAEKMILVMVHGDDKGLVLPPKVVLVQVIIVPIPYKDADTQGIFCACATTLDTCQVAHI</sequence>
<accession>A0A5D3E2P0</accession>
<dbReference type="GO" id="GO:0005524">
    <property type="term" value="F:ATP binding"/>
    <property type="evidence" value="ECO:0007669"/>
    <property type="project" value="InterPro"/>
</dbReference>
<evidence type="ECO:0000313" key="1">
    <source>
        <dbReference type="EMBL" id="KAA0032790.1"/>
    </source>
</evidence>
<evidence type="ECO:0000313" key="4">
    <source>
        <dbReference type="Proteomes" id="UP000321947"/>
    </source>
</evidence>
<proteinExistence type="predicted"/>
<evidence type="ECO:0000313" key="2">
    <source>
        <dbReference type="EMBL" id="TYK30347.1"/>
    </source>
</evidence>
<dbReference type="Proteomes" id="UP000321947">
    <property type="component" value="Unassembled WGS sequence"/>
</dbReference>
<dbReference type="GO" id="GO:0005737">
    <property type="term" value="C:cytoplasm"/>
    <property type="evidence" value="ECO:0007669"/>
    <property type="project" value="InterPro"/>
</dbReference>
<dbReference type="GO" id="GO:0004827">
    <property type="term" value="F:proline-tRNA ligase activity"/>
    <property type="evidence" value="ECO:0007669"/>
    <property type="project" value="InterPro"/>
</dbReference>
<reference evidence="3 4" key="1">
    <citation type="submission" date="2019-08" db="EMBL/GenBank/DDBJ databases">
        <title>Draft genome sequences of two oriental melons (Cucumis melo L. var makuwa).</title>
        <authorList>
            <person name="Kwon S.-Y."/>
        </authorList>
    </citation>
    <scope>NUCLEOTIDE SEQUENCE [LARGE SCALE GENOMIC DNA]</scope>
    <source>
        <strain evidence="4">cv. Chang Bougi</strain>
        <strain evidence="3">cv. SW 3</strain>
        <tissue evidence="2">Leaf</tissue>
    </source>
</reference>
<keyword evidence="2" id="KW-0436">Ligase</keyword>
<dbReference type="GO" id="GO:0017101">
    <property type="term" value="C:aminoacyl-tRNA synthetase multienzyme complex"/>
    <property type="evidence" value="ECO:0007669"/>
    <property type="project" value="TreeGrafter"/>
</dbReference>
<evidence type="ECO:0000313" key="3">
    <source>
        <dbReference type="Proteomes" id="UP000321393"/>
    </source>
</evidence>
<dbReference type="InterPro" id="IPR004499">
    <property type="entry name" value="Pro-tRNA-ligase_IIa_arc-type"/>
</dbReference>
<dbReference type="EMBL" id="SSTE01021217">
    <property type="protein sequence ID" value="KAA0032790.1"/>
    <property type="molecule type" value="Genomic_DNA"/>
</dbReference>
<dbReference type="PANTHER" id="PTHR43382">
    <property type="entry name" value="PROLYL-TRNA SYNTHETASE"/>
    <property type="match status" value="1"/>
</dbReference>
<dbReference type="STRING" id="1194695.A0A5D3E2P0"/>
<protein>
    <submittedName>
        <fullName evidence="1 2">Proline--tRNA ligase C19C7.06 isoform X2</fullName>
    </submittedName>
</protein>
<comment type="caution">
    <text evidence="2">The sequence shown here is derived from an EMBL/GenBank/DDBJ whole genome shotgun (WGS) entry which is preliminary data.</text>
</comment>
<organism evidence="2 4">
    <name type="scientific">Cucumis melo var. makuwa</name>
    <name type="common">Oriental melon</name>
    <dbReference type="NCBI Taxonomy" id="1194695"/>
    <lineage>
        <taxon>Eukaryota</taxon>
        <taxon>Viridiplantae</taxon>
        <taxon>Streptophyta</taxon>
        <taxon>Embryophyta</taxon>
        <taxon>Tracheophyta</taxon>
        <taxon>Spermatophyta</taxon>
        <taxon>Magnoliopsida</taxon>
        <taxon>eudicotyledons</taxon>
        <taxon>Gunneridae</taxon>
        <taxon>Pentapetalae</taxon>
        <taxon>rosids</taxon>
        <taxon>fabids</taxon>
        <taxon>Cucurbitales</taxon>
        <taxon>Cucurbitaceae</taxon>
        <taxon>Benincaseae</taxon>
        <taxon>Cucumis</taxon>
    </lineage>
</organism>